<sequence>MSDVSVSQAADIKVSASSSDSKLDVCVLEAGTLQVLMVDRRCGCRQMCVSRFCSELERLCVAARRKAAAPSGVRCCVR</sequence>
<gene>
    <name evidence="2" type="ORF">FSCOSCO3_A026992</name>
</gene>
<name>A0AAV1Q967_SCOSC</name>
<feature type="region of interest" description="Disordered" evidence="1">
    <location>
        <begin position="1"/>
        <end position="20"/>
    </location>
</feature>
<dbReference type="Proteomes" id="UP001314229">
    <property type="component" value="Unassembled WGS sequence"/>
</dbReference>
<organism evidence="2 3">
    <name type="scientific">Scomber scombrus</name>
    <name type="common">Atlantic mackerel</name>
    <name type="synonym">Scomber vernalis</name>
    <dbReference type="NCBI Taxonomy" id="13677"/>
    <lineage>
        <taxon>Eukaryota</taxon>
        <taxon>Metazoa</taxon>
        <taxon>Chordata</taxon>
        <taxon>Craniata</taxon>
        <taxon>Vertebrata</taxon>
        <taxon>Euteleostomi</taxon>
        <taxon>Actinopterygii</taxon>
        <taxon>Neopterygii</taxon>
        <taxon>Teleostei</taxon>
        <taxon>Neoteleostei</taxon>
        <taxon>Acanthomorphata</taxon>
        <taxon>Pelagiaria</taxon>
        <taxon>Scombriformes</taxon>
        <taxon>Scombridae</taxon>
        <taxon>Scomber</taxon>
    </lineage>
</organism>
<evidence type="ECO:0000256" key="1">
    <source>
        <dbReference type="SAM" id="MobiDB-lite"/>
    </source>
</evidence>
<reference evidence="2 3" key="1">
    <citation type="submission" date="2024-01" db="EMBL/GenBank/DDBJ databases">
        <authorList>
            <person name="Alioto T."/>
            <person name="Alioto T."/>
            <person name="Gomez Garrido J."/>
        </authorList>
    </citation>
    <scope>NUCLEOTIDE SEQUENCE [LARGE SCALE GENOMIC DNA]</scope>
</reference>
<comment type="caution">
    <text evidence="2">The sequence shown here is derived from an EMBL/GenBank/DDBJ whole genome shotgun (WGS) entry which is preliminary data.</text>
</comment>
<evidence type="ECO:0000313" key="3">
    <source>
        <dbReference type="Proteomes" id="UP001314229"/>
    </source>
</evidence>
<dbReference type="AlphaFoldDB" id="A0AAV1Q967"/>
<accession>A0AAV1Q967</accession>
<keyword evidence="3" id="KW-1185">Reference proteome</keyword>
<evidence type="ECO:0000313" key="2">
    <source>
        <dbReference type="EMBL" id="CAK6980992.1"/>
    </source>
</evidence>
<dbReference type="EMBL" id="CAWUFR010000759">
    <property type="protein sequence ID" value="CAK6980992.1"/>
    <property type="molecule type" value="Genomic_DNA"/>
</dbReference>
<proteinExistence type="predicted"/>
<protein>
    <submittedName>
        <fullName evidence="2">Uncharacterized protein</fullName>
    </submittedName>
</protein>